<evidence type="ECO:0000256" key="1">
    <source>
        <dbReference type="SAM" id="Coils"/>
    </source>
</evidence>
<feature type="compositionally biased region" description="Low complexity" evidence="2">
    <location>
        <begin position="238"/>
        <end position="269"/>
    </location>
</feature>
<protein>
    <recommendedName>
        <fullName evidence="5">TPR-like protein</fullName>
    </recommendedName>
</protein>
<dbReference type="GeneID" id="25261867"/>
<feature type="region of interest" description="Disordered" evidence="2">
    <location>
        <begin position="26"/>
        <end position="325"/>
    </location>
</feature>
<gene>
    <name evidence="3" type="ORF">K437DRAFT_174585</name>
</gene>
<dbReference type="InterPro" id="IPR011990">
    <property type="entry name" value="TPR-like_helical_dom_sf"/>
</dbReference>
<dbReference type="Pfam" id="PF10300">
    <property type="entry name" value="Iml2-TPR_39"/>
    <property type="match status" value="1"/>
</dbReference>
<dbReference type="SUPFAM" id="SSF48452">
    <property type="entry name" value="TPR-like"/>
    <property type="match status" value="1"/>
</dbReference>
<dbReference type="GO" id="GO:0005829">
    <property type="term" value="C:cytosol"/>
    <property type="evidence" value="ECO:0007669"/>
    <property type="project" value="TreeGrafter"/>
</dbReference>
<evidence type="ECO:0008006" key="5">
    <source>
        <dbReference type="Google" id="ProtNLM"/>
    </source>
</evidence>
<feature type="compositionally biased region" description="Polar residues" evidence="2">
    <location>
        <begin position="399"/>
        <end position="408"/>
    </location>
</feature>
<dbReference type="Proteomes" id="UP000027361">
    <property type="component" value="Unassembled WGS sequence"/>
</dbReference>
<dbReference type="FunCoup" id="A0A066WF84">
    <property type="interactions" value="55"/>
</dbReference>
<feature type="compositionally biased region" description="Polar residues" evidence="2">
    <location>
        <begin position="36"/>
        <end position="47"/>
    </location>
</feature>
<reference evidence="3 4" key="1">
    <citation type="submission" date="2014-05" db="EMBL/GenBank/DDBJ databases">
        <title>Draft genome sequence of a rare smut relative, Tilletiaria anomala UBC 951.</title>
        <authorList>
            <consortium name="DOE Joint Genome Institute"/>
            <person name="Toome M."/>
            <person name="Kuo A."/>
            <person name="Henrissat B."/>
            <person name="Lipzen A."/>
            <person name="Tritt A."/>
            <person name="Yoshinaga Y."/>
            <person name="Zane M."/>
            <person name="Barry K."/>
            <person name="Grigoriev I.V."/>
            <person name="Spatafora J.W."/>
            <person name="Aimea M.C."/>
        </authorList>
    </citation>
    <scope>NUCLEOTIDE SEQUENCE [LARGE SCALE GENOMIC DNA]</scope>
    <source>
        <strain evidence="3 4">UBC 951</strain>
    </source>
</reference>
<feature type="compositionally biased region" description="Polar residues" evidence="2">
    <location>
        <begin position="108"/>
        <end position="139"/>
    </location>
</feature>
<dbReference type="GO" id="GO:0005741">
    <property type="term" value="C:mitochondrial outer membrane"/>
    <property type="evidence" value="ECO:0007669"/>
    <property type="project" value="TreeGrafter"/>
</dbReference>
<keyword evidence="4" id="KW-1185">Reference proteome</keyword>
<feature type="region of interest" description="Disordered" evidence="2">
    <location>
        <begin position="337"/>
        <end position="549"/>
    </location>
</feature>
<name>A0A066WF84_TILAU</name>
<feature type="compositionally biased region" description="Basic and acidic residues" evidence="2">
    <location>
        <begin position="349"/>
        <end position="358"/>
    </location>
</feature>
<comment type="caution">
    <text evidence="3">The sequence shown here is derived from an EMBL/GenBank/DDBJ whole genome shotgun (WGS) entry which is preliminary data.</text>
</comment>
<feature type="compositionally biased region" description="Polar residues" evidence="2">
    <location>
        <begin position="169"/>
        <end position="188"/>
    </location>
</feature>
<dbReference type="OrthoDB" id="43460at2759"/>
<dbReference type="GO" id="GO:0005634">
    <property type="term" value="C:nucleus"/>
    <property type="evidence" value="ECO:0007669"/>
    <property type="project" value="TreeGrafter"/>
</dbReference>
<feature type="compositionally biased region" description="Basic and acidic residues" evidence="2">
    <location>
        <begin position="427"/>
        <end position="438"/>
    </location>
</feature>
<dbReference type="HOGENOM" id="CLU_273335_0_0_1"/>
<proteinExistence type="predicted"/>
<evidence type="ECO:0000256" key="2">
    <source>
        <dbReference type="SAM" id="MobiDB-lite"/>
    </source>
</evidence>
<dbReference type="PANTHER" id="PTHR31859:SF1">
    <property type="entry name" value="TETRATRICOPEPTIDE REPEAT PROTEIN 39C"/>
    <property type="match status" value="1"/>
</dbReference>
<dbReference type="AlphaFoldDB" id="A0A066WF84"/>
<feature type="compositionally biased region" description="Basic residues" evidence="2">
    <location>
        <begin position="144"/>
        <end position="153"/>
    </location>
</feature>
<evidence type="ECO:0000313" key="3">
    <source>
        <dbReference type="EMBL" id="KDN52642.1"/>
    </source>
</evidence>
<dbReference type="PANTHER" id="PTHR31859">
    <property type="entry name" value="TETRATRICOPEPTIDE REPEAT PROTEIN 39 FAMILY MEMBER"/>
    <property type="match status" value="1"/>
</dbReference>
<feature type="coiled-coil region" evidence="1">
    <location>
        <begin position="558"/>
        <end position="592"/>
    </location>
</feature>
<keyword evidence="1" id="KW-0175">Coiled coil</keyword>
<feature type="compositionally biased region" description="Basic and acidic residues" evidence="2">
    <location>
        <begin position="460"/>
        <end position="477"/>
    </location>
</feature>
<feature type="compositionally biased region" description="Acidic residues" evidence="2">
    <location>
        <begin position="415"/>
        <end position="426"/>
    </location>
</feature>
<dbReference type="InterPro" id="IPR019412">
    <property type="entry name" value="IML2/TPR_39"/>
</dbReference>
<dbReference type="Gene3D" id="1.25.40.10">
    <property type="entry name" value="Tetratricopeptide repeat domain"/>
    <property type="match status" value="1"/>
</dbReference>
<organism evidence="3 4">
    <name type="scientific">Tilletiaria anomala (strain ATCC 24038 / CBS 436.72 / UBC 951)</name>
    <dbReference type="NCBI Taxonomy" id="1037660"/>
    <lineage>
        <taxon>Eukaryota</taxon>
        <taxon>Fungi</taxon>
        <taxon>Dikarya</taxon>
        <taxon>Basidiomycota</taxon>
        <taxon>Ustilaginomycotina</taxon>
        <taxon>Exobasidiomycetes</taxon>
        <taxon>Georgefischeriales</taxon>
        <taxon>Tilletiariaceae</taxon>
        <taxon>Tilletiaria</taxon>
    </lineage>
</organism>
<dbReference type="RefSeq" id="XP_013245481.1">
    <property type="nucleotide sequence ID" value="XM_013390027.1"/>
</dbReference>
<dbReference type="InParanoid" id="A0A066WF84"/>
<feature type="compositionally biased region" description="Polar residues" evidence="2">
    <location>
        <begin position="87"/>
        <end position="97"/>
    </location>
</feature>
<dbReference type="EMBL" id="JMSN01000008">
    <property type="protein sequence ID" value="KDN52642.1"/>
    <property type="molecule type" value="Genomic_DNA"/>
</dbReference>
<sequence>MTSINSPSRKSILAGMDSSIAADISSASAGGDLQPPSGSAFFSSTDGVLQRQKNRGAAADSQSIMSKGSAGKRSATSTGTAGRHSKNTSVSSKQHPASPSAGDASCGSILNGNSSMPNQHPAQPLHSQPQQDGDVQPKQQPARRISRLLRRKTSRDDAKASMPPMPKNGSANGNGNSYTNRTSSTRNGSMPVDDAASIKSKSSFRRISLKLPKFGGGAAAAAGRRSSSYTGSENIGHAAANASANVNANGQLQPPQSHPQQQHQSGSAHVPPIPAKYAQQARSSPHLAQGDPAERGEGQAEWEPPAATFVRTAAPGTDTSAYADELDDGIGRAVAAVNGSVARSSTIERPPRSPDRVPKPNFIQGAQPAAAPAATSSKSSRGDADDEQSGGYREYIATTVGTISSGTSHLVGFGGDDDETDGEDEFHDANDLSHISERSEDDETATPEQQQHRSHAHAPSHAEQEAQRLAADEEAHDAAAGLYPGRHRHRGQSAPPHAVPPRTPDLNDGGSTPVPACPRASISSGTAGGGRDRVTSISSRSEGRMKKETPEYVRTKAAAVAKLRVDDVQQSADELREDVEQARRALHLFLNSKMLEAEEIVKRYADRKLYYALGAALIAVIKGFMTFEPEDLAVAISFCKDTIHIAQLLRKPTNSVANFGRFVRGTGQSPSAMHSMTHVQRHAELVYAESVLLKAVMGILYSGDFFGFVAEALNMRNAYGIYRSLAKYVEWADEQASKKRRGAIDESIDEDFRSGVYLGNGLMSMILGLLPGKVLKIMEVFGYTGDCIEGLSILGRAGEWSTNPQHIKPGMPLEEEGIRRVICDMGILLYELVISTFMPVNGVDINYADKILHYNLDRYPQGIFFLYFSGRLYSTQTLAEKAIKQFVKARDVQREYIQLQHICWWDMCLCQMSLGQWNEAYSCFEVLLNDSNWSKAVYNYGKGVNLYSSDPDGKVKEAGKIIIKTPDLMQRIAGKSIPLEKFVARKAKKFQEQGRLLLPALEFSYFYHCVSNAPRYILADEHLVTVSQALRQVQAHESEPASYHSGEDEFWDDYCLAHFLRAVTLKYIAHPEQHAKARPRESPIPKEEAEEQAEMSLKNVIANGTKLTTDHYLLYFAHYELGRLYASMGRKSDARDEFNLILSGKNLGDKGREGKYSMQVRHTPPFPGPLSVFLVHLG</sequence>
<accession>A0A066WF84</accession>
<evidence type="ECO:0000313" key="4">
    <source>
        <dbReference type="Proteomes" id="UP000027361"/>
    </source>
</evidence>